<keyword evidence="3" id="KW-1185">Reference proteome</keyword>
<dbReference type="SUPFAM" id="SSF53756">
    <property type="entry name" value="UDP-Glycosyltransferase/glycogen phosphorylase"/>
    <property type="match status" value="1"/>
</dbReference>
<comment type="caution">
    <text evidence="2">The sequence shown here is derived from an EMBL/GenBank/DDBJ whole genome shotgun (WGS) entry which is preliminary data.</text>
</comment>
<dbReference type="Proteomes" id="UP000193926">
    <property type="component" value="Unassembled WGS sequence"/>
</dbReference>
<evidence type="ECO:0000313" key="3">
    <source>
        <dbReference type="Proteomes" id="UP000193926"/>
    </source>
</evidence>
<proteinExistence type="predicted"/>
<evidence type="ECO:0000259" key="1">
    <source>
        <dbReference type="Pfam" id="PF13439"/>
    </source>
</evidence>
<accession>A0A1X4NR99</accession>
<dbReference type="Pfam" id="PF13439">
    <property type="entry name" value="Glyco_transf_4"/>
    <property type="match status" value="1"/>
</dbReference>
<dbReference type="EMBL" id="JFKC01000001">
    <property type="protein sequence ID" value="OSQ53512.1"/>
    <property type="molecule type" value="Genomic_DNA"/>
</dbReference>
<dbReference type="Gene3D" id="3.40.50.2000">
    <property type="entry name" value="Glycogen Phosphorylase B"/>
    <property type="match status" value="2"/>
</dbReference>
<evidence type="ECO:0000313" key="2">
    <source>
        <dbReference type="EMBL" id="OSQ53512.1"/>
    </source>
</evidence>
<dbReference type="InterPro" id="IPR028098">
    <property type="entry name" value="Glyco_trans_4-like_N"/>
</dbReference>
<dbReference type="STRING" id="1123756.MGEO_03035"/>
<dbReference type="GO" id="GO:0016757">
    <property type="term" value="F:glycosyltransferase activity"/>
    <property type="evidence" value="ECO:0007669"/>
    <property type="project" value="UniProtKB-ARBA"/>
</dbReference>
<protein>
    <recommendedName>
        <fullName evidence="1">Glycosyltransferase subfamily 4-like N-terminal domain-containing protein</fullName>
    </recommendedName>
</protein>
<sequence>MASVEPLLKSLPRLAYVGDVPVEASYHGSALLYRLMADYPTGQLTIVEAGLERSKVERRIENAIYLSEPVPCSRLNSTRFHLEYEALRIVTARFLGRRLADRLKPFKPEAIVTVSHGVSWIAAAHAARILDVPFHLICHDEWAKLPSKIIGQSSREELFGRTYRAAHSRLCVSPFMEENYGRRFGETGTVLYPSRDKLEPSQDGPQARAAKTGDGLICTFAGSINSPGYVGALTRVADELAKIRGQLEIFGPVDAEAGARAGLNKPNIRFRGMVPSAQLIETLRRESDILYVPMSFEARDRLNMELSFPSKLTDYTLTGLPLLISGPDYCSAVQWAEKYEGVAECVTEVEGNGLAEALRRLTDPAHRLRVGRRAAEIGEELFSYERAIATFYRALQKSPLFVEASLDNEA</sequence>
<organism evidence="2 3">
    <name type="scientific">Marivita geojedonensis</name>
    <dbReference type="NCBI Taxonomy" id="1123756"/>
    <lineage>
        <taxon>Bacteria</taxon>
        <taxon>Pseudomonadati</taxon>
        <taxon>Pseudomonadota</taxon>
        <taxon>Alphaproteobacteria</taxon>
        <taxon>Rhodobacterales</taxon>
        <taxon>Roseobacteraceae</taxon>
        <taxon>Marivita</taxon>
    </lineage>
</organism>
<name>A0A1X4NR99_9RHOB</name>
<feature type="domain" description="Glycosyltransferase subfamily 4-like N-terminal" evidence="1">
    <location>
        <begin position="95"/>
        <end position="185"/>
    </location>
</feature>
<dbReference type="AlphaFoldDB" id="A0A1X4NR99"/>
<gene>
    <name evidence="2" type="ORF">MGEO_03035</name>
</gene>
<reference evidence="2 3" key="1">
    <citation type="submission" date="2014-03" db="EMBL/GenBank/DDBJ databases">
        <title>The draft genome sequence of Marivita geojedonensis KCTC 23882.</title>
        <authorList>
            <person name="Lai Q."/>
            <person name="Shao Z."/>
        </authorList>
    </citation>
    <scope>NUCLEOTIDE SEQUENCE [LARGE SCALE GENOMIC DNA]</scope>
    <source>
        <strain evidence="2 3">DPG-138</strain>
    </source>
</reference>